<dbReference type="SUPFAM" id="SSF53448">
    <property type="entry name" value="Nucleotide-diphospho-sugar transferases"/>
    <property type="match status" value="1"/>
</dbReference>
<dbReference type="AlphaFoldDB" id="A0A1H6FZ19"/>
<dbReference type="GO" id="GO:0016740">
    <property type="term" value="F:transferase activity"/>
    <property type="evidence" value="ECO:0007669"/>
    <property type="project" value="UniProtKB-KW"/>
</dbReference>
<dbReference type="InterPro" id="IPR029044">
    <property type="entry name" value="Nucleotide-diphossugar_trans"/>
</dbReference>
<reference evidence="4" key="1">
    <citation type="submission" date="2016-10" db="EMBL/GenBank/DDBJ databases">
        <authorList>
            <person name="Varghese N."/>
            <person name="Submissions S."/>
        </authorList>
    </citation>
    <scope>NUCLEOTIDE SEQUENCE [LARGE SCALE GENOMIC DNA]</scope>
    <source>
        <strain evidence="4">CGMCC 1.8981</strain>
    </source>
</reference>
<dbReference type="PANTHER" id="PTHR42883">
    <property type="entry name" value="GLUCOSE-1-PHOSPHATE THYMIDYLTRANSFERASE"/>
    <property type="match status" value="1"/>
</dbReference>
<proteinExistence type="predicted"/>
<feature type="domain" description="Nucleotidyl transferase" evidence="2">
    <location>
        <begin position="51"/>
        <end position="287"/>
    </location>
</feature>
<accession>A0A1H6FZ19</accession>
<evidence type="ECO:0000313" key="3">
    <source>
        <dbReference type="EMBL" id="SEH15458.1"/>
    </source>
</evidence>
<dbReference type="Proteomes" id="UP000199112">
    <property type="component" value="Unassembled WGS sequence"/>
</dbReference>
<evidence type="ECO:0000256" key="1">
    <source>
        <dbReference type="SAM" id="MobiDB-lite"/>
    </source>
</evidence>
<gene>
    <name evidence="3" type="ORF">SAMN04487967_2087</name>
</gene>
<dbReference type="PANTHER" id="PTHR42883:SF2">
    <property type="entry name" value="THYMIDYLYLTRANSFERASE"/>
    <property type="match status" value="1"/>
</dbReference>
<evidence type="ECO:0000313" key="4">
    <source>
        <dbReference type="Proteomes" id="UP000199112"/>
    </source>
</evidence>
<evidence type="ECO:0000259" key="2">
    <source>
        <dbReference type="Pfam" id="PF00483"/>
    </source>
</evidence>
<dbReference type="InterPro" id="IPR005835">
    <property type="entry name" value="NTP_transferase_dom"/>
</dbReference>
<organism evidence="3 4">
    <name type="scientific">Natronorubrum sediminis</name>
    <dbReference type="NCBI Taxonomy" id="640943"/>
    <lineage>
        <taxon>Archaea</taxon>
        <taxon>Methanobacteriati</taxon>
        <taxon>Methanobacteriota</taxon>
        <taxon>Stenosarchaea group</taxon>
        <taxon>Halobacteria</taxon>
        <taxon>Halobacteriales</taxon>
        <taxon>Natrialbaceae</taxon>
        <taxon>Natronorubrum</taxon>
    </lineage>
</organism>
<keyword evidence="3" id="KW-0808">Transferase</keyword>
<protein>
    <submittedName>
        <fullName evidence="3">Glucose-1-phosphate thymidylyltransferase</fullName>
    </submittedName>
</protein>
<name>A0A1H6FZ19_9EURY</name>
<dbReference type="Gene3D" id="3.90.550.10">
    <property type="entry name" value="Spore Coat Polysaccharide Biosynthesis Protein SpsA, Chain A"/>
    <property type="match status" value="1"/>
</dbReference>
<dbReference type="EMBL" id="FNWL01000002">
    <property type="protein sequence ID" value="SEH15458.1"/>
    <property type="molecule type" value="Genomic_DNA"/>
</dbReference>
<sequence>MRVKALPPASLEVAPETAPDSYEYEPTSDPADRETISVSNAACRGRDESMKAVVLAGGYATRLWPITRHRPKMFLPLGETTVVERIYDELEAVDRIEEVYVSTNERFAPDFEAQLADSGYEKPQLSIEETRAEAEKLGVVGALAQLVDREGIDDDLLVIAGDNIFEFAIEDFLEHYDRRDAPTIAAYDVASPERASAYGVVDLEDDRVVDFEEKPDDPPGTRVSIGCYAFPAETLEQLSTYLEEDTDPDEPGWFVQWLQSREPTYAYTFDGAWFDIGTRDSYLDAVAWTLDGDSHVAESATLEDASIGPNVHVMANATLVDTDVERAVIFPDATLEATTARRSIVDEGAALEGLDLHDAMIGAYTQIPDRSRE</sequence>
<dbReference type="Pfam" id="PF00483">
    <property type="entry name" value="NTP_transferase"/>
    <property type="match status" value="1"/>
</dbReference>
<keyword evidence="4" id="KW-1185">Reference proteome</keyword>
<dbReference type="CDD" id="cd04181">
    <property type="entry name" value="NTP_transferase"/>
    <property type="match status" value="1"/>
</dbReference>
<feature type="region of interest" description="Disordered" evidence="1">
    <location>
        <begin position="1"/>
        <end position="32"/>
    </location>
</feature>